<evidence type="ECO:0000256" key="1">
    <source>
        <dbReference type="SAM" id="MobiDB-lite"/>
    </source>
</evidence>
<dbReference type="RefSeq" id="WP_031139731.1">
    <property type="nucleotide sequence ID" value="NZ_BNEE01000006.1"/>
</dbReference>
<sequence length="144" mass="14922">MPLLDADGDDIPATGLVAALRGAVRSASGEPPPSGTASRDGYGIPVVPVGTLRAVRDAQPPAYGLTDALYAAALDIAPVVEGGEPELLLLGFLLLDEDRARFYVTADALPARDDRARRGAARSARLRDGRPDRSGRSPAGAHRG</sequence>
<dbReference type="EMBL" id="BNEE01000006">
    <property type="protein sequence ID" value="GHI85189.1"/>
    <property type="molecule type" value="Genomic_DNA"/>
</dbReference>
<keyword evidence="3" id="KW-1185">Reference proteome</keyword>
<evidence type="ECO:0000313" key="3">
    <source>
        <dbReference type="Proteomes" id="UP000600026"/>
    </source>
</evidence>
<dbReference type="AlphaFoldDB" id="A0A919LI78"/>
<evidence type="ECO:0000313" key="2">
    <source>
        <dbReference type="EMBL" id="GHI85189.1"/>
    </source>
</evidence>
<accession>A0A919LI78</accession>
<gene>
    <name evidence="2" type="ORF">Sxan_25530</name>
</gene>
<protein>
    <submittedName>
        <fullName evidence="2">Uncharacterized protein</fullName>
    </submittedName>
</protein>
<feature type="region of interest" description="Disordered" evidence="1">
    <location>
        <begin position="114"/>
        <end position="144"/>
    </location>
</feature>
<dbReference type="Proteomes" id="UP000600026">
    <property type="component" value="Unassembled WGS sequence"/>
</dbReference>
<comment type="caution">
    <text evidence="2">The sequence shown here is derived from an EMBL/GenBank/DDBJ whole genome shotgun (WGS) entry which is preliminary data.</text>
</comment>
<organism evidence="2 3">
    <name type="scientific">Streptomyces xanthophaeus</name>
    <dbReference type="NCBI Taxonomy" id="67385"/>
    <lineage>
        <taxon>Bacteria</taxon>
        <taxon>Bacillati</taxon>
        <taxon>Actinomycetota</taxon>
        <taxon>Actinomycetes</taxon>
        <taxon>Kitasatosporales</taxon>
        <taxon>Streptomycetaceae</taxon>
        <taxon>Streptomyces</taxon>
    </lineage>
</organism>
<feature type="compositionally biased region" description="Basic and acidic residues" evidence="1">
    <location>
        <begin position="125"/>
        <end position="135"/>
    </location>
</feature>
<reference evidence="2" key="1">
    <citation type="submission" date="2020-09" db="EMBL/GenBank/DDBJ databases">
        <title>Whole genome shotgun sequence of Streptomyces xanthophaeus NBRC 12829.</title>
        <authorList>
            <person name="Komaki H."/>
            <person name="Tamura T."/>
        </authorList>
    </citation>
    <scope>NUCLEOTIDE SEQUENCE</scope>
    <source>
        <strain evidence="2">NBRC 12829</strain>
    </source>
</reference>
<proteinExistence type="predicted"/>
<name>A0A919LI78_9ACTN</name>